<sequence>MKLPPSDAGPRPTGLRGARRMNLSHRNDHQSDGMPGAWLFSLCSLSPGAHDWGTGANNIHSLPSPSANDGRMEAAILGCTSIFPVIDSYAWVFHGHPTEGQGEEYVMRLAARPVCEQPLVLLLGVCCNTKAPFASVPSLLPGHALFLFFSFFGLNPFFLVTQ</sequence>
<proteinExistence type="predicted"/>
<dbReference type="Proteomes" id="UP001243330">
    <property type="component" value="Unassembled WGS sequence"/>
</dbReference>
<evidence type="ECO:0000313" key="2">
    <source>
        <dbReference type="EMBL" id="KAK1852592.1"/>
    </source>
</evidence>
<keyword evidence="1" id="KW-0472">Membrane</keyword>
<dbReference type="AlphaFoldDB" id="A0AAD9ASX7"/>
<evidence type="ECO:0000256" key="1">
    <source>
        <dbReference type="SAM" id="Phobius"/>
    </source>
</evidence>
<feature type="transmembrane region" description="Helical" evidence="1">
    <location>
        <begin position="139"/>
        <end position="160"/>
    </location>
</feature>
<keyword evidence="3" id="KW-1185">Reference proteome</keyword>
<name>A0AAD9ASX7_9PEZI</name>
<keyword evidence="1" id="KW-1133">Transmembrane helix</keyword>
<gene>
    <name evidence="2" type="ORF">CCHR01_04746</name>
</gene>
<organism evidence="2 3">
    <name type="scientific">Colletotrichum chrysophilum</name>
    <dbReference type="NCBI Taxonomy" id="1836956"/>
    <lineage>
        <taxon>Eukaryota</taxon>
        <taxon>Fungi</taxon>
        <taxon>Dikarya</taxon>
        <taxon>Ascomycota</taxon>
        <taxon>Pezizomycotina</taxon>
        <taxon>Sordariomycetes</taxon>
        <taxon>Hypocreomycetidae</taxon>
        <taxon>Glomerellales</taxon>
        <taxon>Glomerellaceae</taxon>
        <taxon>Colletotrichum</taxon>
        <taxon>Colletotrichum gloeosporioides species complex</taxon>
    </lineage>
</organism>
<accession>A0AAD9ASX7</accession>
<keyword evidence="1" id="KW-0812">Transmembrane</keyword>
<reference evidence="2" key="1">
    <citation type="submission" date="2023-01" db="EMBL/GenBank/DDBJ databases">
        <title>Colletotrichum chrysophilum M932 genome sequence.</title>
        <authorList>
            <person name="Baroncelli R."/>
        </authorList>
    </citation>
    <scope>NUCLEOTIDE SEQUENCE</scope>
    <source>
        <strain evidence="2">M932</strain>
    </source>
</reference>
<comment type="caution">
    <text evidence="2">The sequence shown here is derived from an EMBL/GenBank/DDBJ whole genome shotgun (WGS) entry which is preliminary data.</text>
</comment>
<evidence type="ECO:0000313" key="3">
    <source>
        <dbReference type="Proteomes" id="UP001243330"/>
    </source>
</evidence>
<protein>
    <submittedName>
        <fullName evidence="2">Uncharacterized protein</fullName>
    </submittedName>
</protein>
<dbReference type="EMBL" id="JAQOWY010000071">
    <property type="protein sequence ID" value="KAK1852592.1"/>
    <property type="molecule type" value="Genomic_DNA"/>
</dbReference>